<dbReference type="InterPro" id="IPR051710">
    <property type="entry name" value="Phosphatase_SH3-domain"/>
</dbReference>
<organism evidence="1">
    <name type="scientific">Talaromyces marneffei PM1</name>
    <dbReference type="NCBI Taxonomy" id="1077442"/>
    <lineage>
        <taxon>Eukaryota</taxon>
        <taxon>Fungi</taxon>
        <taxon>Dikarya</taxon>
        <taxon>Ascomycota</taxon>
        <taxon>Pezizomycotina</taxon>
        <taxon>Eurotiomycetes</taxon>
        <taxon>Eurotiomycetidae</taxon>
        <taxon>Eurotiales</taxon>
        <taxon>Trichocomaceae</taxon>
        <taxon>Talaromyces</taxon>
        <taxon>Talaromyces sect. Talaromyces</taxon>
    </lineage>
</organism>
<comment type="caution">
    <text evidence="1">The sequence shown here is derived from an EMBL/GenBank/DDBJ whole genome shotgun (WGS) entry which is preliminary data.</text>
</comment>
<proteinExistence type="predicted"/>
<gene>
    <name evidence="1" type="ORF">GQ26_0310040</name>
</gene>
<protein>
    <recommendedName>
        <fullName evidence="2">Transcription factor tau 55 kDa subunit</fullName>
    </recommendedName>
</protein>
<evidence type="ECO:0000313" key="1">
    <source>
        <dbReference type="EMBL" id="KFX43923.1"/>
    </source>
</evidence>
<dbReference type="HOGENOM" id="CLU_1428867_0_0_1"/>
<name>A0A093XFD1_TALMA</name>
<dbReference type="eggNOG" id="ENOG502S2Z2">
    <property type="taxonomic scope" value="Eukaryota"/>
</dbReference>
<reference evidence="1" key="2">
    <citation type="journal article" date="2014" name="PLoS Genet.">
        <title>Signature gene expression reveals novel clues to the molecular mechanisms of dimorphic transition in Penicillium marneffei.</title>
        <authorList>
            <person name="Yang E."/>
            <person name="Wang G."/>
            <person name="Cai J."/>
            <person name="Woo P.C."/>
            <person name="Lau S.K."/>
            <person name="Yuen K.-Y."/>
            <person name="Chow W.-N."/>
            <person name="Lin X."/>
        </authorList>
    </citation>
    <scope>NUCLEOTIDE SEQUENCE</scope>
    <source>
        <strain evidence="1">PM1</strain>
    </source>
</reference>
<dbReference type="InterPro" id="IPR013078">
    <property type="entry name" value="His_Pase_superF_clade-1"/>
</dbReference>
<dbReference type="Gene3D" id="3.40.50.1240">
    <property type="entry name" value="Phosphoglycerate mutase-like"/>
    <property type="match status" value="1"/>
</dbReference>
<reference key="1">
    <citation type="journal article" date="2014" name="PLoS Genet.">
        <title>Signature Gene Expression Reveals Novel Clues to the Molecular Mechanisms of Dimorphic Transition in Penicillium marneffei.</title>
        <authorList>
            <person name="Yang E."/>
            <person name="Wang G."/>
            <person name="Cai J."/>
            <person name="Woo P.C."/>
            <person name="Lau S.K."/>
            <person name="Yuen K.-Y."/>
            <person name="Chow W.-N."/>
            <person name="Lin X."/>
        </authorList>
    </citation>
    <scope>NUCLEOTIDE SEQUENCE [LARGE SCALE GENOMIC DNA]</scope>
    <source>
        <strain>PM1</strain>
    </source>
</reference>
<dbReference type="EMBL" id="JPOX01000031">
    <property type="protein sequence ID" value="KFX43923.1"/>
    <property type="molecule type" value="Genomic_DNA"/>
</dbReference>
<evidence type="ECO:0008006" key="2">
    <source>
        <dbReference type="Google" id="ProtNLM"/>
    </source>
</evidence>
<dbReference type="Pfam" id="PF00300">
    <property type="entry name" value="His_Phos_1"/>
    <property type="match status" value="1"/>
</dbReference>
<accession>A0A093XFD1</accession>
<dbReference type="CDD" id="cd07067">
    <property type="entry name" value="HP_PGM_like"/>
    <property type="match status" value="1"/>
</dbReference>
<dbReference type="AlphaFoldDB" id="A0A093XFD1"/>
<dbReference type="SUPFAM" id="SSF53254">
    <property type="entry name" value="Phosphoglycerate mutase-like"/>
    <property type="match status" value="1"/>
</dbReference>
<dbReference type="InterPro" id="IPR029033">
    <property type="entry name" value="His_PPase_superfam"/>
</dbReference>
<sequence>MPLDTIYLVRHGHRMHWTIDHATGTYHSIFPTPTGNPADPTLTAHGVRQSQELADYFVSEKFPGPRPWRIYSSPFYRCLQTIRPSVEALDGGDYAGGNNAGRGEKGVRIENGLGFVFYAPVRQKVIKLLTIDVENGSAHRHTSITHHPPQYLSCMNISPPSYRTLPPVPNTTSTLSPHHAARQYHNFTTV</sequence>
<dbReference type="PANTHER" id="PTHR16469:SF51">
    <property type="entry name" value="TRANSCRIPTION FACTOR TAU 55 KDA SUBUNIT"/>
    <property type="match status" value="1"/>
</dbReference>
<dbReference type="PANTHER" id="PTHR16469">
    <property type="entry name" value="UBIQUITIN-ASSOCIATED AND SH3 DOMAIN-CONTAINING BA-RELATED"/>
    <property type="match status" value="1"/>
</dbReference>